<dbReference type="InterPro" id="IPR036595">
    <property type="entry name" value="A-macroglobulin_rcpt-bd_sf"/>
</dbReference>
<dbReference type="PANTHER" id="PTHR11412:SF136">
    <property type="entry name" value="CD109 ANTIGEN"/>
    <property type="match status" value="1"/>
</dbReference>
<evidence type="ECO:0000313" key="5">
    <source>
        <dbReference type="RefSeq" id="XP_032815655.1"/>
    </source>
</evidence>
<evidence type="ECO:0000313" key="4">
    <source>
        <dbReference type="Proteomes" id="UP001318040"/>
    </source>
</evidence>
<dbReference type="InterPro" id="IPR050473">
    <property type="entry name" value="A2M/Complement_sys"/>
</dbReference>
<dbReference type="AlphaFoldDB" id="A0AAJ7TEV3"/>
<accession>A0AAJ7TEV3</accession>
<dbReference type="SUPFAM" id="SSF49410">
    <property type="entry name" value="Alpha-macroglobulin receptor domain"/>
    <property type="match status" value="1"/>
</dbReference>
<keyword evidence="1" id="KW-0732">Signal</keyword>
<proteinExistence type="predicted"/>
<evidence type="ECO:0000256" key="2">
    <source>
        <dbReference type="ARBA" id="ARBA00022966"/>
    </source>
</evidence>
<dbReference type="KEGG" id="pmrn:116945454"/>
<evidence type="ECO:0000259" key="3">
    <source>
        <dbReference type="SMART" id="SM01361"/>
    </source>
</evidence>
<organism evidence="4 5">
    <name type="scientific">Petromyzon marinus</name>
    <name type="common">Sea lamprey</name>
    <dbReference type="NCBI Taxonomy" id="7757"/>
    <lineage>
        <taxon>Eukaryota</taxon>
        <taxon>Metazoa</taxon>
        <taxon>Chordata</taxon>
        <taxon>Craniata</taxon>
        <taxon>Vertebrata</taxon>
        <taxon>Cyclostomata</taxon>
        <taxon>Hyperoartia</taxon>
        <taxon>Petromyzontiformes</taxon>
        <taxon>Petromyzontidae</taxon>
        <taxon>Petromyzon</taxon>
    </lineage>
</organism>
<dbReference type="Proteomes" id="UP001318040">
    <property type="component" value="Chromosome 24"/>
</dbReference>
<dbReference type="RefSeq" id="XP_032815655.1">
    <property type="nucleotide sequence ID" value="XM_032959764.1"/>
</dbReference>
<name>A0AAJ7TEV3_PETMA</name>
<dbReference type="Gene3D" id="2.60.40.690">
    <property type="entry name" value="Alpha-macroglobulin, receptor-binding domain"/>
    <property type="match status" value="1"/>
</dbReference>
<keyword evidence="2" id="KW-0882">Thioester bond</keyword>
<feature type="domain" description="Alpha-macroglobulin receptor-binding" evidence="3">
    <location>
        <begin position="1"/>
        <end position="82"/>
    </location>
</feature>
<gene>
    <name evidence="5" type="primary">LOC116945454</name>
</gene>
<reference evidence="5" key="1">
    <citation type="submission" date="2025-08" db="UniProtKB">
        <authorList>
            <consortium name="RefSeq"/>
        </authorList>
    </citation>
    <scope>IDENTIFICATION</scope>
    <source>
        <tissue evidence="5">Sperm</tissue>
    </source>
</reference>
<evidence type="ECO:0000256" key="1">
    <source>
        <dbReference type="ARBA" id="ARBA00022729"/>
    </source>
</evidence>
<dbReference type="GO" id="GO:0005615">
    <property type="term" value="C:extracellular space"/>
    <property type="evidence" value="ECO:0007669"/>
    <property type="project" value="TreeGrafter"/>
</dbReference>
<protein>
    <submittedName>
        <fullName evidence="5">Cell wall protein AWA1-like</fullName>
    </submittedName>
</protein>
<keyword evidence="4" id="KW-1185">Reference proteome</keyword>
<sequence>MALMEMNLLSGFLGDDRIALTDNLKLVETSPGKIHLYFVNLNENTTCVNITQYRIAPVAKTMEALVSISDYYEPRTRVEMQYKSLTLSSITLQSFCGENCTIFQSNVRAAAISTTAATQTTVKASATTAATQTTVKASATTAATQTTVKASATTAATQTTVKAGGSTAASQTTVQVIGATTATQSTVKASNTTAAIKTTVKASGTTAATQTTVKPSGATTTTQTTVIASNTTAAIETTVKASGISSCGMNPFPWILLASAFCLSWMGL</sequence>
<dbReference type="PANTHER" id="PTHR11412">
    <property type="entry name" value="MACROGLOBULIN / COMPLEMENT"/>
    <property type="match status" value="1"/>
</dbReference>
<dbReference type="InterPro" id="IPR009048">
    <property type="entry name" value="A-macroglobulin_rcpt-bd"/>
</dbReference>
<dbReference type="SMART" id="SM01361">
    <property type="entry name" value="A2M_recep"/>
    <property type="match status" value="1"/>
</dbReference>
<dbReference type="Pfam" id="PF07677">
    <property type="entry name" value="A2M_recep"/>
    <property type="match status" value="1"/>
</dbReference>